<accession>A0A0F9RPM6</accession>
<dbReference type="Pfam" id="PF20911">
    <property type="entry name" value="GP7"/>
    <property type="match status" value="1"/>
</dbReference>
<protein>
    <submittedName>
        <fullName evidence="1">Uncharacterized protein</fullName>
    </submittedName>
</protein>
<name>A0A0F9RPM6_9ZZZZ</name>
<organism evidence="1">
    <name type="scientific">marine sediment metagenome</name>
    <dbReference type="NCBI Taxonomy" id="412755"/>
    <lineage>
        <taxon>unclassified sequences</taxon>
        <taxon>metagenomes</taxon>
        <taxon>ecological metagenomes</taxon>
    </lineage>
</organism>
<proteinExistence type="predicted"/>
<gene>
    <name evidence="1" type="ORF">LCGC14_0551920</name>
</gene>
<dbReference type="AlphaFoldDB" id="A0A0F9RPM6"/>
<dbReference type="EMBL" id="LAZR01000762">
    <property type="protein sequence ID" value="KKN58460.1"/>
    <property type="molecule type" value="Genomic_DNA"/>
</dbReference>
<reference evidence="1" key="1">
    <citation type="journal article" date="2015" name="Nature">
        <title>Complex archaea that bridge the gap between prokaryotes and eukaryotes.</title>
        <authorList>
            <person name="Spang A."/>
            <person name="Saw J.H."/>
            <person name="Jorgensen S.L."/>
            <person name="Zaremba-Niedzwiedzka K."/>
            <person name="Martijn J."/>
            <person name="Lind A.E."/>
            <person name="van Eijk R."/>
            <person name="Schleper C."/>
            <person name="Guy L."/>
            <person name="Ettema T.J."/>
        </authorList>
    </citation>
    <scope>NUCLEOTIDE SEQUENCE</scope>
</reference>
<dbReference type="NCBIfam" id="NF045672">
    <property type="entry name" value="MCP_gp7_epsi_15"/>
    <property type="match status" value="1"/>
</dbReference>
<dbReference type="InterPro" id="IPR048813">
    <property type="entry name" value="GP7-like"/>
</dbReference>
<comment type="caution">
    <text evidence="1">The sequence shown here is derived from an EMBL/GenBank/DDBJ whole genome shotgun (WGS) entry which is preliminary data.</text>
</comment>
<evidence type="ECO:0000313" key="1">
    <source>
        <dbReference type="EMBL" id="KKN58460.1"/>
    </source>
</evidence>
<sequence length="336" mass="36565">MATLSVRNPTLLDMAKAQDPDGKIAVVVEILNEVNEILDDMVWVEGNLTTGHMTTQRTGLPAPTWRKMYGGVQPTKGTTAQVTDNTGMLVAFSEIDMALAKLNNNTAAYRLLQDRAHIEGMAQELSDTLFFGNEDTEPEAFTGFAPRYNTTSAESGDNIILGGSASGQTDNRSIWLVTWGDDLIHGIIPKGSTAGLQVEDLGMQLLQDASDGSNTGRMKALVSHYEWHAGLTVADWRYAARIPNIDNSLLTPDASSGADLADLMFQAMNLIPNLSRGRPAFYMSRDMLTFLRRQLSAATSMSTLQIENVGGKMVTSFQGIPIRRCDTLAADETRIT</sequence>